<dbReference type="EMBL" id="LHQV01000006">
    <property type="protein sequence ID" value="OQK02418.1"/>
    <property type="molecule type" value="Genomic_DNA"/>
</dbReference>
<keyword evidence="1" id="KW-0175">Coiled coil</keyword>
<protein>
    <submittedName>
        <fullName evidence="3">Uncharacterized protein</fullName>
    </submittedName>
</protein>
<feature type="transmembrane region" description="Helical" evidence="2">
    <location>
        <begin position="9"/>
        <end position="30"/>
    </location>
</feature>
<keyword evidence="4" id="KW-1185">Reference proteome</keyword>
<feature type="coiled-coil region" evidence="1">
    <location>
        <begin position="145"/>
        <end position="172"/>
    </location>
</feature>
<dbReference type="RefSeq" id="WP_005495791.1">
    <property type="nucleotide sequence ID" value="NZ_CP026041.1"/>
</dbReference>
<sequence length="239" mass="27193">MKKSAIFKLIYGVIILFSIITVVTIISVIYTGYKNAYFELSFCIDDACLSRAKSYYGNIIAFYTGSVEVLAAIATSLGIIVAAKTFKNTADTNAFNSHISHFKTFSDYLSFEVSKKDKVKLSAINVFDWFNLIFEDSISGSIDVSDNYFKALKDIENEIEKTNKKATTASNGPFRHAEHQQRMRPVFKALGIEIEHYPKNDYWIIEDELISLIDSINQAFCQRPKRVGKICSRKYFEKS</sequence>
<accession>A0AAX0MEW8</accession>
<proteinExistence type="predicted"/>
<evidence type="ECO:0000313" key="3">
    <source>
        <dbReference type="EMBL" id="OQK02418.1"/>
    </source>
</evidence>
<reference evidence="3 4" key="1">
    <citation type="submission" date="2015-08" db="EMBL/GenBank/DDBJ databases">
        <title>Draft Genome Sequences of Vibrio parahaemolyticus Strains.</title>
        <authorList>
            <person name="Gonzalez-Escalona N."/>
            <person name="DePaola A."/>
        </authorList>
    </citation>
    <scope>NUCLEOTIDE SEQUENCE [LARGE SCALE GENOMIC DNA]</scope>
    <source>
        <strain evidence="3 4">CFSAN001621</strain>
    </source>
</reference>
<dbReference type="AlphaFoldDB" id="A0AAX0MEW8"/>
<keyword evidence="2" id="KW-0472">Membrane</keyword>
<gene>
    <name evidence="3" type="ORF">AKG60_04030</name>
</gene>
<evidence type="ECO:0000313" key="4">
    <source>
        <dbReference type="Proteomes" id="UP000191946"/>
    </source>
</evidence>
<evidence type="ECO:0000256" key="1">
    <source>
        <dbReference type="SAM" id="Coils"/>
    </source>
</evidence>
<dbReference type="InterPro" id="IPR053597">
    <property type="entry name" value="Retron_Ec48_antiviral"/>
</dbReference>
<name>A0AAX0MEW8_VIBPH</name>
<feature type="transmembrane region" description="Helical" evidence="2">
    <location>
        <begin position="60"/>
        <end position="83"/>
    </location>
</feature>
<evidence type="ECO:0000256" key="2">
    <source>
        <dbReference type="SAM" id="Phobius"/>
    </source>
</evidence>
<dbReference type="NCBIfam" id="NF038235">
    <property type="entry name" value="retron_Ec48_2TM"/>
    <property type="match status" value="1"/>
</dbReference>
<dbReference type="Proteomes" id="UP000191946">
    <property type="component" value="Unassembled WGS sequence"/>
</dbReference>
<comment type="caution">
    <text evidence="3">The sequence shown here is derived from an EMBL/GenBank/DDBJ whole genome shotgun (WGS) entry which is preliminary data.</text>
</comment>
<keyword evidence="2" id="KW-1133">Transmembrane helix</keyword>
<keyword evidence="2" id="KW-0812">Transmembrane</keyword>
<organism evidence="3 4">
    <name type="scientific">Vibrio parahaemolyticus</name>
    <dbReference type="NCBI Taxonomy" id="670"/>
    <lineage>
        <taxon>Bacteria</taxon>
        <taxon>Pseudomonadati</taxon>
        <taxon>Pseudomonadota</taxon>
        <taxon>Gammaproteobacteria</taxon>
        <taxon>Vibrionales</taxon>
        <taxon>Vibrionaceae</taxon>
        <taxon>Vibrio</taxon>
    </lineage>
</organism>